<gene>
    <name evidence="1" type="ORF">SAMN05216323_109416</name>
</gene>
<dbReference type="InterPro" id="IPR045507">
    <property type="entry name" value="DUF6483"/>
</dbReference>
<dbReference type="AlphaFoldDB" id="A0A1G6SHD7"/>
<evidence type="ECO:0000313" key="1">
    <source>
        <dbReference type="EMBL" id="SDD16279.1"/>
    </source>
</evidence>
<protein>
    <submittedName>
        <fullName evidence="1">Uncharacterized protein</fullName>
    </submittedName>
</protein>
<name>A0A1G6SHD7_9BACT</name>
<sequence length="88" mass="10526">MIERDYIMRLIKQLFDALNQLFLNRKEERIEEIQIQLNGFYEKYLGRDSSFFYSSSVQSIIGALVDGRDIQKDGLVRVEMLAERLYRE</sequence>
<accession>A0A1G6SHD7</accession>
<dbReference type="Proteomes" id="UP000199452">
    <property type="component" value="Unassembled WGS sequence"/>
</dbReference>
<keyword evidence="2" id="KW-1185">Reference proteome</keyword>
<proteinExistence type="predicted"/>
<organism evidence="1 2">
    <name type="scientific">Williamwhitmania taraxaci</name>
    <dbReference type="NCBI Taxonomy" id="1640674"/>
    <lineage>
        <taxon>Bacteria</taxon>
        <taxon>Pseudomonadati</taxon>
        <taxon>Bacteroidota</taxon>
        <taxon>Bacteroidia</taxon>
        <taxon>Bacteroidales</taxon>
        <taxon>Williamwhitmaniaceae</taxon>
        <taxon>Williamwhitmania</taxon>
    </lineage>
</organism>
<dbReference type="Pfam" id="PF20092">
    <property type="entry name" value="DUF6483"/>
    <property type="match status" value="1"/>
</dbReference>
<reference evidence="1 2" key="1">
    <citation type="submission" date="2016-09" db="EMBL/GenBank/DDBJ databases">
        <authorList>
            <person name="Capua I."/>
            <person name="De Benedictis P."/>
            <person name="Joannis T."/>
            <person name="Lombin L.H."/>
            <person name="Cattoli G."/>
        </authorList>
    </citation>
    <scope>NUCLEOTIDE SEQUENCE [LARGE SCALE GENOMIC DNA]</scope>
    <source>
        <strain evidence="1 2">A7P-90m</strain>
    </source>
</reference>
<evidence type="ECO:0000313" key="2">
    <source>
        <dbReference type="Proteomes" id="UP000199452"/>
    </source>
</evidence>
<dbReference type="RefSeq" id="WP_092440856.1">
    <property type="nucleotide sequence ID" value="NZ_FMYP01000094.1"/>
</dbReference>
<dbReference type="STRING" id="1640674.SAMN05216323_109416"/>
<dbReference type="EMBL" id="FMYP01000094">
    <property type="protein sequence ID" value="SDD16279.1"/>
    <property type="molecule type" value="Genomic_DNA"/>
</dbReference>